<dbReference type="Pfam" id="PF01797">
    <property type="entry name" value="Y1_Tnp"/>
    <property type="match status" value="1"/>
</dbReference>
<accession>A0A5C6AP37</accession>
<dbReference type="InterPro" id="IPR002686">
    <property type="entry name" value="Transposase_17"/>
</dbReference>
<evidence type="ECO:0000313" key="2">
    <source>
        <dbReference type="EMBL" id="TWU00876.1"/>
    </source>
</evidence>
<name>A0A5C6AP37_9BACT</name>
<dbReference type="AlphaFoldDB" id="A0A5C6AP37"/>
<dbReference type="SUPFAM" id="SSF143422">
    <property type="entry name" value="Transposase IS200-like"/>
    <property type="match status" value="1"/>
</dbReference>
<organism evidence="2 3">
    <name type="scientific">Stieleria varia</name>
    <dbReference type="NCBI Taxonomy" id="2528005"/>
    <lineage>
        <taxon>Bacteria</taxon>
        <taxon>Pseudomonadati</taxon>
        <taxon>Planctomycetota</taxon>
        <taxon>Planctomycetia</taxon>
        <taxon>Pirellulales</taxon>
        <taxon>Pirellulaceae</taxon>
        <taxon>Stieleria</taxon>
    </lineage>
</organism>
<gene>
    <name evidence="2" type="ORF">Pla52n_42450</name>
</gene>
<evidence type="ECO:0000259" key="1">
    <source>
        <dbReference type="Pfam" id="PF01797"/>
    </source>
</evidence>
<dbReference type="InterPro" id="IPR036515">
    <property type="entry name" value="Transposase_17_sf"/>
</dbReference>
<dbReference type="GO" id="GO:0006313">
    <property type="term" value="P:DNA transposition"/>
    <property type="evidence" value="ECO:0007669"/>
    <property type="project" value="InterPro"/>
</dbReference>
<dbReference type="EMBL" id="SJPN01000005">
    <property type="protein sequence ID" value="TWU00876.1"/>
    <property type="molecule type" value="Genomic_DNA"/>
</dbReference>
<proteinExistence type="predicted"/>
<comment type="caution">
    <text evidence="2">The sequence shown here is derived from an EMBL/GenBank/DDBJ whole genome shotgun (WGS) entry which is preliminary data.</text>
</comment>
<dbReference type="Proteomes" id="UP000320176">
    <property type="component" value="Unassembled WGS sequence"/>
</dbReference>
<evidence type="ECO:0000313" key="3">
    <source>
        <dbReference type="Proteomes" id="UP000320176"/>
    </source>
</evidence>
<protein>
    <recommendedName>
        <fullName evidence="1">Transposase IS200-like domain-containing protein</fullName>
    </recommendedName>
</protein>
<sequence>MKTTEGTGNLDFSWQSGYAAFSVSQSKVEAVRRYIENQEQHHRRMSFQVELREFFRRHEIELDERYVWD</sequence>
<reference evidence="2 3" key="1">
    <citation type="submission" date="2019-02" db="EMBL/GenBank/DDBJ databases">
        <title>Deep-cultivation of Planctomycetes and their phenomic and genomic characterization uncovers novel biology.</title>
        <authorList>
            <person name="Wiegand S."/>
            <person name="Jogler M."/>
            <person name="Boedeker C."/>
            <person name="Pinto D."/>
            <person name="Vollmers J."/>
            <person name="Rivas-Marin E."/>
            <person name="Kohn T."/>
            <person name="Peeters S.H."/>
            <person name="Heuer A."/>
            <person name="Rast P."/>
            <person name="Oberbeckmann S."/>
            <person name="Bunk B."/>
            <person name="Jeske O."/>
            <person name="Meyerdierks A."/>
            <person name="Storesund J.E."/>
            <person name="Kallscheuer N."/>
            <person name="Luecker S."/>
            <person name="Lage O.M."/>
            <person name="Pohl T."/>
            <person name="Merkel B.J."/>
            <person name="Hornburger P."/>
            <person name="Mueller R.-W."/>
            <person name="Bruemmer F."/>
            <person name="Labrenz M."/>
            <person name="Spormann A.M."/>
            <person name="Op Den Camp H."/>
            <person name="Overmann J."/>
            <person name="Amann R."/>
            <person name="Jetten M.S.M."/>
            <person name="Mascher T."/>
            <person name="Medema M.H."/>
            <person name="Devos D.P."/>
            <person name="Kaster A.-K."/>
            <person name="Ovreas L."/>
            <person name="Rohde M."/>
            <person name="Galperin M.Y."/>
            <person name="Jogler C."/>
        </authorList>
    </citation>
    <scope>NUCLEOTIDE SEQUENCE [LARGE SCALE GENOMIC DNA]</scope>
    <source>
        <strain evidence="2 3">Pla52n</strain>
    </source>
</reference>
<keyword evidence="3" id="KW-1185">Reference proteome</keyword>
<dbReference type="GO" id="GO:0003677">
    <property type="term" value="F:DNA binding"/>
    <property type="evidence" value="ECO:0007669"/>
    <property type="project" value="InterPro"/>
</dbReference>
<dbReference type="GO" id="GO:0004803">
    <property type="term" value="F:transposase activity"/>
    <property type="evidence" value="ECO:0007669"/>
    <property type="project" value="InterPro"/>
</dbReference>
<feature type="domain" description="Transposase IS200-like" evidence="1">
    <location>
        <begin position="11"/>
        <end position="38"/>
    </location>
</feature>
<dbReference type="Gene3D" id="3.30.70.1290">
    <property type="entry name" value="Transposase IS200-like"/>
    <property type="match status" value="1"/>
</dbReference>